<evidence type="ECO:0000313" key="2">
    <source>
        <dbReference type="Proteomes" id="UP001589814"/>
    </source>
</evidence>
<sequence>MKSAEMAARRQRLEQRVIQQRLEMLEATREWYSAMAPVDRGWQKLSYYRGPLLLGSGMAITAVSRRPRRIGRWLKRGIVIYTLARRARTLMRR</sequence>
<organism evidence="1 2">
    <name type="scientific">Kushneria aurantia</name>
    <dbReference type="NCBI Taxonomy" id="504092"/>
    <lineage>
        <taxon>Bacteria</taxon>
        <taxon>Pseudomonadati</taxon>
        <taxon>Pseudomonadota</taxon>
        <taxon>Gammaproteobacteria</taxon>
        <taxon>Oceanospirillales</taxon>
        <taxon>Halomonadaceae</taxon>
        <taxon>Kushneria</taxon>
    </lineage>
</organism>
<keyword evidence="2" id="KW-1185">Reference proteome</keyword>
<dbReference type="Proteomes" id="UP001589814">
    <property type="component" value="Unassembled WGS sequence"/>
</dbReference>
<protein>
    <submittedName>
        <fullName evidence="1">YqjK-like family protein</fullName>
    </submittedName>
</protein>
<comment type="caution">
    <text evidence="1">The sequence shown here is derived from an EMBL/GenBank/DDBJ whole genome shotgun (WGS) entry which is preliminary data.</text>
</comment>
<reference evidence="1 2" key="1">
    <citation type="submission" date="2024-09" db="EMBL/GenBank/DDBJ databases">
        <authorList>
            <person name="Sun Q."/>
            <person name="Mori K."/>
        </authorList>
    </citation>
    <scope>NUCLEOTIDE SEQUENCE [LARGE SCALE GENOMIC DNA]</scope>
    <source>
        <strain evidence="1 2">CCM 7415</strain>
    </source>
</reference>
<dbReference type="InterPro" id="IPR025612">
    <property type="entry name" value="YqjK"/>
</dbReference>
<name>A0ABV6G7M8_9GAMM</name>
<proteinExistence type="predicted"/>
<dbReference type="Pfam" id="PF13997">
    <property type="entry name" value="YqjK"/>
    <property type="match status" value="1"/>
</dbReference>
<evidence type="ECO:0000313" key="1">
    <source>
        <dbReference type="EMBL" id="MFC0269675.1"/>
    </source>
</evidence>
<gene>
    <name evidence="1" type="ORF">ACFFHW_17060</name>
</gene>
<dbReference type="RefSeq" id="WP_026351997.1">
    <property type="nucleotide sequence ID" value="NZ_JBHLVX010000065.1"/>
</dbReference>
<accession>A0ABV6G7M8</accession>
<dbReference type="EMBL" id="JBHLVX010000065">
    <property type="protein sequence ID" value="MFC0269675.1"/>
    <property type="molecule type" value="Genomic_DNA"/>
</dbReference>